<sequence length="355" mass="39878">MRRFLFSQTSCSLLRRQRRPKDIPHRWFISSTSFSTAEYEDGDAFQNSPSKVKIFDRHLKRTQRQRDRAAWLLRPNDSFVHAVAENLVDRLEDCKKTFPTALCLGGSLQAVRQMLRGRGAIQKFIMMDTSYDMLKLCKSSQRDSDNENIETSYVVGDEEFLAIKESSVDLVISCLGLHWTNDLPGAMIQCKLALKPDGLFLAAILGGETLKELRIACTVAQMEREGGISPRVSPLAQVRDAGNLLTRAGFALPGVDVDEYVVRYNSALDLIEHLRAMGETNALLQRTNILKRETALATAAIYDSMFAAEDGTIPATFQVIYMTGWREHPSQQKSKRRGSATISFKDIQKQFGNGS</sequence>
<dbReference type="OrthoDB" id="16816at2759"/>
<evidence type="ECO:0000256" key="2">
    <source>
        <dbReference type="ARBA" id="ARBA00022679"/>
    </source>
</evidence>
<evidence type="ECO:0000313" key="5">
    <source>
        <dbReference type="Proteomes" id="UP000327439"/>
    </source>
</evidence>
<name>A0A5J5SZ28_GOSBA</name>
<dbReference type="PANTHER" id="PTHR13090">
    <property type="entry name" value="ARGININE-HYDROXYLASE NDUFAF5, MITOCHONDRIAL"/>
    <property type="match status" value="1"/>
</dbReference>
<evidence type="ECO:0000256" key="1">
    <source>
        <dbReference type="ARBA" id="ARBA00022603"/>
    </source>
</evidence>
<dbReference type="SUPFAM" id="SSF53335">
    <property type="entry name" value="S-adenosyl-L-methionine-dependent methyltransferases"/>
    <property type="match status" value="1"/>
</dbReference>
<keyword evidence="2" id="KW-0808">Transferase</keyword>
<keyword evidence="1" id="KW-0489">Methyltransferase</keyword>
<organism evidence="4 5">
    <name type="scientific">Gossypium barbadense</name>
    <name type="common">Sea Island cotton</name>
    <name type="synonym">Hibiscus barbadensis</name>
    <dbReference type="NCBI Taxonomy" id="3634"/>
    <lineage>
        <taxon>Eukaryota</taxon>
        <taxon>Viridiplantae</taxon>
        <taxon>Streptophyta</taxon>
        <taxon>Embryophyta</taxon>
        <taxon>Tracheophyta</taxon>
        <taxon>Spermatophyta</taxon>
        <taxon>Magnoliopsida</taxon>
        <taxon>eudicotyledons</taxon>
        <taxon>Gunneridae</taxon>
        <taxon>Pentapetalae</taxon>
        <taxon>rosids</taxon>
        <taxon>malvids</taxon>
        <taxon>Malvales</taxon>
        <taxon>Malvaceae</taxon>
        <taxon>Malvoideae</taxon>
        <taxon>Gossypium</taxon>
    </lineage>
</organism>
<keyword evidence="5" id="KW-1185">Reference proteome</keyword>
<dbReference type="PANTHER" id="PTHR13090:SF1">
    <property type="entry name" value="ARGININE-HYDROXYLASE NDUFAF5, MITOCHONDRIAL"/>
    <property type="match status" value="1"/>
</dbReference>
<dbReference type="InterPro" id="IPR013216">
    <property type="entry name" value="Methyltransf_11"/>
</dbReference>
<dbReference type="InterPro" id="IPR029063">
    <property type="entry name" value="SAM-dependent_MTases_sf"/>
</dbReference>
<dbReference type="AlphaFoldDB" id="A0A5J5SZ28"/>
<evidence type="ECO:0000313" key="4">
    <source>
        <dbReference type="EMBL" id="KAB2048767.1"/>
    </source>
</evidence>
<feature type="domain" description="Methyltransferase type 11" evidence="3">
    <location>
        <begin position="111"/>
        <end position="201"/>
    </location>
</feature>
<accession>A0A5J5SZ28</accession>
<dbReference type="Pfam" id="PF08241">
    <property type="entry name" value="Methyltransf_11"/>
    <property type="match status" value="1"/>
</dbReference>
<gene>
    <name evidence="4" type="ORF">ES319_A13G132600v1</name>
</gene>
<dbReference type="GO" id="GO:0032981">
    <property type="term" value="P:mitochondrial respiratory chain complex I assembly"/>
    <property type="evidence" value="ECO:0007669"/>
    <property type="project" value="TreeGrafter"/>
</dbReference>
<dbReference type="InterPro" id="IPR050602">
    <property type="entry name" value="Malonyl-ACP_OMT"/>
</dbReference>
<dbReference type="GO" id="GO:0005739">
    <property type="term" value="C:mitochondrion"/>
    <property type="evidence" value="ECO:0007669"/>
    <property type="project" value="TreeGrafter"/>
</dbReference>
<proteinExistence type="predicted"/>
<dbReference type="CDD" id="cd02440">
    <property type="entry name" value="AdoMet_MTases"/>
    <property type="match status" value="1"/>
</dbReference>
<dbReference type="Gene3D" id="3.40.50.150">
    <property type="entry name" value="Vaccinia Virus protein VP39"/>
    <property type="match status" value="1"/>
</dbReference>
<dbReference type="GO" id="GO:0032259">
    <property type="term" value="P:methylation"/>
    <property type="evidence" value="ECO:0007669"/>
    <property type="project" value="UniProtKB-KW"/>
</dbReference>
<protein>
    <recommendedName>
        <fullName evidence="3">Methyltransferase type 11 domain-containing protein</fullName>
    </recommendedName>
</protein>
<evidence type="ECO:0000259" key="3">
    <source>
        <dbReference type="Pfam" id="PF08241"/>
    </source>
</evidence>
<dbReference type="GO" id="GO:0008757">
    <property type="term" value="F:S-adenosylmethionine-dependent methyltransferase activity"/>
    <property type="evidence" value="ECO:0007669"/>
    <property type="project" value="InterPro"/>
</dbReference>
<dbReference type="Proteomes" id="UP000327439">
    <property type="component" value="Chromosome A13"/>
</dbReference>
<reference evidence="5" key="1">
    <citation type="journal article" date="2020" name="Nat. Genet.">
        <title>Genomic diversifications of five Gossypium allopolyploid species and their impact on cotton improvement.</title>
        <authorList>
            <person name="Chen Z.J."/>
            <person name="Sreedasyam A."/>
            <person name="Ando A."/>
            <person name="Song Q."/>
            <person name="De Santiago L.M."/>
            <person name="Hulse-Kemp A.M."/>
            <person name="Ding M."/>
            <person name="Ye W."/>
            <person name="Kirkbride R.C."/>
            <person name="Jenkins J."/>
            <person name="Plott C."/>
            <person name="Lovell J."/>
            <person name="Lin Y.M."/>
            <person name="Vaughn R."/>
            <person name="Liu B."/>
            <person name="Simpson S."/>
            <person name="Scheffler B.E."/>
            <person name="Wen L."/>
            <person name="Saski C.A."/>
            <person name="Grover C.E."/>
            <person name="Hu G."/>
            <person name="Conover J.L."/>
            <person name="Carlson J.W."/>
            <person name="Shu S."/>
            <person name="Boston L.B."/>
            <person name="Williams M."/>
            <person name="Peterson D.G."/>
            <person name="McGee K."/>
            <person name="Jones D.C."/>
            <person name="Wendel J.F."/>
            <person name="Stelly D.M."/>
            <person name="Grimwood J."/>
            <person name="Schmutz J."/>
        </authorList>
    </citation>
    <scope>NUCLEOTIDE SEQUENCE [LARGE SCALE GENOMIC DNA]</scope>
    <source>
        <strain evidence="5">cv. 3-79</strain>
    </source>
</reference>
<dbReference type="EMBL" id="CM018214">
    <property type="protein sequence ID" value="KAB2048767.1"/>
    <property type="molecule type" value="Genomic_DNA"/>
</dbReference>